<keyword evidence="14" id="KW-0472">Membrane</keyword>
<comment type="function">
    <text evidence="1 13">Transfers the gamma-phosphate of ATP to the 4'-position of a tetraacyldisaccharide 1-phosphate intermediate (termed DS-1-P) to form tetraacyldisaccharide 1,4'-bis-phosphate (lipid IVA).</text>
</comment>
<comment type="similarity">
    <text evidence="13">Belongs to the LpxK family.</text>
</comment>
<dbReference type="PANTHER" id="PTHR42724:SF1">
    <property type="entry name" value="TETRAACYLDISACCHARIDE 4'-KINASE, MITOCHONDRIAL-RELATED"/>
    <property type="match status" value="1"/>
</dbReference>
<dbReference type="InterPro" id="IPR027417">
    <property type="entry name" value="P-loop_NTPase"/>
</dbReference>
<name>A0A0K9UZR8_VIBCL</name>
<evidence type="ECO:0000256" key="7">
    <source>
        <dbReference type="ARBA" id="ARBA00022679"/>
    </source>
</evidence>
<dbReference type="GO" id="GO:0005524">
    <property type="term" value="F:ATP binding"/>
    <property type="evidence" value="ECO:0007669"/>
    <property type="project" value="UniProtKB-UniRule"/>
</dbReference>
<comment type="pathway">
    <text evidence="2 13">Glycolipid biosynthesis; lipid IV(A) biosynthesis; lipid IV(A) from (3R)-3-hydroxytetradecanoyl-[acyl-carrier-protein] and UDP-N-acetyl-alpha-D-glucosamine: step 6/6.</text>
</comment>
<evidence type="ECO:0000256" key="10">
    <source>
        <dbReference type="ARBA" id="ARBA00022840"/>
    </source>
</evidence>
<evidence type="ECO:0000256" key="3">
    <source>
        <dbReference type="ARBA" id="ARBA00012071"/>
    </source>
</evidence>
<dbReference type="HAMAP" id="MF_00409">
    <property type="entry name" value="LpxK"/>
    <property type="match status" value="1"/>
</dbReference>
<keyword evidence="14" id="KW-1133">Transmembrane helix</keyword>
<evidence type="ECO:0000256" key="2">
    <source>
        <dbReference type="ARBA" id="ARBA00004870"/>
    </source>
</evidence>
<reference evidence="15 16" key="2">
    <citation type="submission" date="2010-08" db="EMBL/GenBank/DDBJ databases">
        <title>The Genome Sequence of Vibrio cholerae strain 2740-80.</title>
        <authorList>
            <consortium name="The Broad Institute Genome Sequencing Platform"/>
            <person name="Colwell R."/>
            <person name="Young S.K."/>
            <person name="Zeng Q."/>
            <person name="Alvarado L."/>
            <person name="Berlin A."/>
            <person name="Chapman S."/>
            <person name="Chen Z."/>
            <person name="Freedman E."/>
            <person name="Gellesch M."/>
            <person name="Goldberg J."/>
            <person name="Griggs A."/>
            <person name="Gujja S."/>
            <person name="Heilman E."/>
            <person name="Heiman D."/>
            <person name="Howarth C."/>
            <person name="Larson L."/>
            <person name="Mehta T."/>
            <person name="Neiman D.N."/>
            <person name="Park D."/>
            <person name="Pearson M."/>
            <person name="Roberts A."/>
            <person name="Saif S."/>
            <person name="Shenoy N."/>
            <person name="Sisk P."/>
            <person name="Stolte C."/>
            <person name="Sykes S."/>
            <person name="White J."/>
            <person name="Yandava C."/>
            <person name="Borodovsky M."/>
            <person name="Heidelberg J."/>
            <person name="Haas B."/>
            <person name="Nusbaum C."/>
            <person name="Birren B."/>
        </authorList>
    </citation>
    <scope>NUCLEOTIDE SEQUENCE [LARGE SCALE GENOMIC DNA]</scope>
    <source>
        <strain evidence="15 16">2740-80</strain>
    </source>
</reference>
<comment type="catalytic activity">
    <reaction evidence="13">
        <text>a lipid A disaccharide + ATP = a lipid IVA + ADP + H(+)</text>
        <dbReference type="Rhea" id="RHEA:67840"/>
        <dbReference type="ChEBI" id="CHEBI:15378"/>
        <dbReference type="ChEBI" id="CHEBI:30616"/>
        <dbReference type="ChEBI" id="CHEBI:176343"/>
        <dbReference type="ChEBI" id="CHEBI:176425"/>
        <dbReference type="ChEBI" id="CHEBI:456216"/>
        <dbReference type="EC" id="2.7.1.130"/>
    </reaction>
</comment>
<evidence type="ECO:0000313" key="16">
    <source>
        <dbReference type="Proteomes" id="UP000003017"/>
    </source>
</evidence>
<dbReference type="GO" id="GO:0009245">
    <property type="term" value="P:lipid A biosynthetic process"/>
    <property type="evidence" value="ECO:0007669"/>
    <property type="project" value="UniProtKB-UniRule"/>
</dbReference>
<keyword evidence="6 13" id="KW-0441">Lipid A biosynthesis</keyword>
<reference evidence="15 16" key="1">
    <citation type="submission" date="2007-01" db="EMBL/GenBank/DDBJ databases">
        <authorList>
            <person name="Kobayashi T."/>
            <person name="Suzuki M."/>
            <person name="Inoue H."/>
            <person name="Itai R.N."/>
            <person name="Takahashi M."/>
            <person name="Nakanishi H."/>
            <person name="Mori S."/>
            <person name="Nishizawa N.K."/>
        </authorList>
    </citation>
    <scope>NUCLEOTIDE SEQUENCE [LARGE SCALE GENOMIC DNA]</scope>
    <source>
        <strain evidence="15 16">2740-80</strain>
    </source>
</reference>
<dbReference type="EMBL" id="AAUT02000001">
    <property type="protein sequence ID" value="KNA61775.1"/>
    <property type="molecule type" value="Genomic_DNA"/>
</dbReference>
<dbReference type="GO" id="GO:0009244">
    <property type="term" value="P:lipopolysaccharide core region biosynthetic process"/>
    <property type="evidence" value="ECO:0007669"/>
    <property type="project" value="TreeGrafter"/>
</dbReference>
<keyword evidence="5 13" id="KW-0444">Lipid biosynthesis</keyword>
<evidence type="ECO:0000256" key="5">
    <source>
        <dbReference type="ARBA" id="ARBA00022516"/>
    </source>
</evidence>
<comment type="caution">
    <text evidence="15">The sequence shown here is derived from an EMBL/GenBank/DDBJ whole genome shotgun (WGS) entry which is preliminary data.</text>
</comment>
<evidence type="ECO:0000256" key="9">
    <source>
        <dbReference type="ARBA" id="ARBA00022777"/>
    </source>
</evidence>
<evidence type="ECO:0000256" key="14">
    <source>
        <dbReference type="SAM" id="Phobius"/>
    </source>
</evidence>
<dbReference type="GO" id="GO:0009029">
    <property type="term" value="F:lipid-A 4'-kinase activity"/>
    <property type="evidence" value="ECO:0007669"/>
    <property type="project" value="UniProtKB-UniRule"/>
</dbReference>
<evidence type="ECO:0000256" key="4">
    <source>
        <dbReference type="ARBA" id="ARBA00016436"/>
    </source>
</evidence>
<evidence type="ECO:0000256" key="1">
    <source>
        <dbReference type="ARBA" id="ARBA00002274"/>
    </source>
</evidence>
<gene>
    <name evidence="13" type="primary">lpxK</name>
    <name evidence="15" type="ORF">VC274080_021920</name>
</gene>
<feature type="binding site" evidence="13">
    <location>
        <begin position="60"/>
        <end position="67"/>
    </location>
    <ligand>
        <name>ATP</name>
        <dbReference type="ChEBI" id="CHEBI:30616"/>
    </ligand>
</feature>
<dbReference type="SMR" id="A0A0K9UZR8"/>
<dbReference type="InterPro" id="IPR003758">
    <property type="entry name" value="LpxK"/>
</dbReference>
<organism evidence="15 16">
    <name type="scientific">Vibrio cholerae 2740-80</name>
    <dbReference type="NCBI Taxonomy" id="412614"/>
    <lineage>
        <taxon>Bacteria</taxon>
        <taxon>Pseudomonadati</taxon>
        <taxon>Pseudomonadota</taxon>
        <taxon>Gammaproteobacteria</taxon>
        <taxon>Vibrionales</taxon>
        <taxon>Vibrionaceae</taxon>
        <taxon>Vibrio</taxon>
    </lineage>
</organism>
<keyword evidence="8 13" id="KW-0547">Nucleotide-binding</keyword>
<feature type="transmembrane region" description="Helical" evidence="14">
    <location>
        <begin position="12"/>
        <end position="31"/>
    </location>
</feature>
<sequence>MVIEKIWFHRHPLGYLLWPLLWPFSVLFGVISRSRRKAYQTGDKPSYRAPLPVVVVGNITAGGNGKTPVVVWLVETLQNLGYRPGVVSRGYGAKAPSYPLVVNEQTPAQHCGDEPKLIFQRTKAPVAVDPVRSQAVKALLEHGVNVIVTDDGLQHYALQRDIEIAVVDGVRRFGNQELIPLGPLREPVSRLDEVDFIITNGGVAKANEIAMRLQPTDAVNLKTGERCAVSKLTRLCAMAGIGHPSRFFNTLRELNADLVHCQGFADHQAFDAAQLNQLAQQGAHLIMTEKDAVKCAEFAQPNWWYLPVSAQFAPEAEQRIVDKIKEVMEPYGSPSA</sequence>
<evidence type="ECO:0000256" key="6">
    <source>
        <dbReference type="ARBA" id="ARBA00022556"/>
    </source>
</evidence>
<accession>A0A0K9UZR8</accession>
<dbReference type="AlphaFoldDB" id="A0A0K9UZR8"/>
<protein>
    <recommendedName>
        <fullName evidence="4 13">Tetraacyldisaccharide 4'-kinase</fullName>
        <ecNumber evidence="3 13">2.7.1.130</ecNumber>
    </recommendedName>
    <alternativeName>
        <fullName evidence="12 13">Lipid A 4'-kinase</fullName>
    </alternativeName>
</protein>
<dbReference type="Proteomes" id="UP000003017">
    <property type="component" value="Unassembled WGS sequence"/>
</dbReference>
<evidence type="ECO:0000313" key="15">
    <source>
        <dbReference type="EMBL" id="KNA61775.1"/>
    </source>
</evidence>
<keyword evidence="10 13" id="KW-0067">ATP-binding</keyword>
<evidence type="ECO:0000256" key="11">
    <source>
        <dbReference type="ARBA" id="ARBA00023098"/>
    </source>
</evidence>
<dbReference type="PANTHER" id="PTHR42724">
    <property type="entry name" value="TETRAACYLDISACCHARIDE 4'-KINASE"/>
    <property type="match status" value="1"/>
</dbReference>
<keyword evidence="9 13" id="KW-0418">Kinase</keyword>
<evidence type="ECO:0000256" key="12">
    <source>
        <dbReference type="ARBA" id="ARBA00029757"/>
    </source>
</evidence>
<dbReference type="EC" id="2.7.1.130" evidence="3 13"/>
<keyword evidence="11 13" id="KW-0443">Lipid metabolism</keyword>
<dbReference type="Pfam" id="PF02606">
    <property type="entry name" value="LpxK"/>
    <property type="match status" value="1"/>
</dbReference>
<proteinExistence type="inferred from homology"/>
<keyword evidence="7 13" id="KW-0808">Transferase</keyword>
<dbReference type="UniPathway" id="UPA00359">
    <property type="reaction ID" value="UER00482"/>
</dbReference>
<keyword evidence="14" id="KW-0812">Transmembrane</keyword>
<evidence type="ECO:0000256" key="13">
    <source>
        <dbReference type="HAMAP-Rule" id="MF_00409"/>
    </source>
</evidence>
<dbReference type="GO" id="GO:0005886">
    <property type="term" value="C:plasma membrane"/>
    <property type="evidence" value="ECO:0007669"/>
    <property type="project" value="TreeGrafter"/>
</dbReference>
<dbReference type="SUPFAM" id="SSF52540">
    <property type="entry name" value="P-loop containing nucleoside triphosphate hydrolases"/>
    <property type="match status" value="1"/>
</dbReference>
<evidence type="ECO:0000256" key="8">
    <source>
        <dbReference type="ARBA" id="ARBA00022741"/>
    </source>
</evidence>
<dbReference type="NCBIfam" id="TIGR00682">
    <property type="entry name" value="lpxK"/>
    <property type="match status" value="1"/>
</dbReference>